<gene>
    <name evidence="2" type="ORF">AVDCRST_MAG61-2824</name>
</gene>
<feature type="non-terminal residue" evidence="2">
    <location>
        <position position="1"/>
    </location>
</feature>
<organism evidence="2">
    <name type="scientific">uncultured Friedmanniella sp</name>
    <dbReference type="NCBI Taxonomy" id="335381"/>
    <lineage>
        <taxon>Bacteria</taxon>
        <taxon>Bacillati</taxon>
        <taxon>Actinomycetota</taxon>
        <taxon>Actinomycetes</taxon>
        <taxon>Propionibacteriales</taxon>
        <taxon>Nocardioidaceae</taxon>
        <taxon>Friedmanniella</taxon>
        <taxon>environmental samples</taxon>
    </lineage>
</organism>
<feature type="compositionally biased region" description="Basic and acidic residues" evidence="1">
    <location>
        <begin position="96"/>
        <end position="128"/>
    </location>
</feature>
<feature type="non-terminal residue" evidence="2">
    <location>
        <position position="128"/>
    </location>
</feature>
<feature type="compositionally biased region" description="Basic residues" evidence="1">
    <location>
        <begin position="36"/>
        <end position="50"/>
    </location>
</feature>
<dbReference type="EMBL" id="CADCTT010000344">
    <property type="protein sequence ID" value="CAA9330142.1"/>
    <property type="molecule type" value="Genomic_DNA"/>
</dbReference>
<name>A0A6J4LCW5_9ACTN</name>
<reference evidence="2" key="1">
    <citation type="submission" date="2020-02" db="EMBL/GenBank/DDBJ databases">
        <authorList>
            <person name="Meier V. D."/>
        </authorList>
    </citation>
    <scope>NUCLEOTIDE SEQUENCE</scope>
    <source>
        <strain evidence="2">AVDCRST_MAG61</strain>
    </source>
</reference>
<feature type="compositionally biased region" description="Basic and acidic residues" evidence="1">
    <location>
        <begin position="24"/>
        <end position="35"/>
    </location>
</feature>
<proteinExistence type="predicted"/>
<sequence length="128" mass="14266">VQRADLFRDSVGAAGRLLPRGARRALDLGRGDDSRHARRGRCGRERHRRSGAGGAASDRSRPDRSWCRVAARRAHPYLRHRHQPLARSGPGARRGVQRDPTGDVNDRSEQAHRAGLARGDRGRRDRSV</sequence>
<evidence type="ECO:0000256" key="1">
    <source>
        <dbReference type="SAM" id="MobiDB-lite"/>
    </source>
</evidence>
<protein>
    <submittedName>
        <fullName evidence="2">RidA/YER057c/UK114 superfamily, group 6</fullName>
    </submittedName>
</protein>
<feature type="region of interest" description="Disordered" evidence="1">
    <location>
        <begin position="20"/>
        <end position="128"/>
    </location>
</feature>
<accession>A0A6J4LCW5</accession>
<dbReference type="AlphaFoldDB" id="A0A6J4LCW5"/>
<evidence type="ECO:0000313" key="2">
    <source>
        <dbReference type="EMBL" id="CAA9330142.1"/>
    </source>
</evidence>
<feature type="compositionally biased region" description="Basic residues" evidence="1">
    <location>
        <begin position="70"/>
        <end position="84"/>
    </location>
</feature>